<comment type="similarity">
    <text evidence="3">Belongs to the 4HPPD family.</text>
</comment>
<keyword evidence="7" id="KW-0408">Iron</keyword>
<evidence type="ECO:0000256" key="6">
    <source>
        <dbReference type="ARBA" id="ARBA00022878"/>
    </source>
</evidence>
<dbReference type="PROSITE" id="PS51819">
    <property type="entry name" value="VOC"/>
    <property type="match status" value="1"/>
</dbReference>
<comment type="pathway">
    <text evidence="2">Amino-acid degradation; L-phenylalanine degradation; acetoacetate and fumarate from L-phenylalanine: step 3/6.</text>
</comment>
<dbReference type="AlphaFoldDB" id="A0A445H821"/>
<evidence type="ECO:0000256" key="4">
    <source>
        <dbReference type="ARBA" id="ARBA00013222"/>
    </source>
</evidence>
<keyword evidence="8" id="KW-0585">Phenylalanine catabolism</keyword>
<evidence type="ECO:0000256" key="2">
    <source>
        <dbReference type="ARBA" id="ARBA00005162"/>
    </source>
</evidence>
<evidence type="ECO:0000256" key="3">
    <source>
        <dbReference type="ARBA" id="ARBA00005877"/>
    </source>
</evidence>
<dbReference type="GO" id="GO:0006559">
    <property type="term" value="P:L-phenylalanine catabolic process"/>
    <property type="evidence" value="ECO:0007669"/>
    <property type="project" value="UniProtKB-KW"/>
</dbReference>
<dbReference type="PANTHER" id="PTHR11959">
    <property type="entry name" value="4-HYDROXYPHENYLPYRUVATE DIOXYGENASE"/>
    <property type="match status" value="1"/>
</dbReference>
<dbReference type="EMBL" id="QZWG01000014">
    <property type="protein sequence ID" value="RZB69592.1"/>
    <property type="molecule type" value="Genomic_DNA"/>
</dbReference>
<dbReference type="GO" id="GO:0003868">
    <property type="term" value="F:4-hydroxyphenylpyruvate dioxygenase activity"/>
    <property type="evidence" value="ECO:0007669"/>
    <property type="project" value="UniProtKB-EC"/>
</dbReference>
<evidence type="ECO:0000313" key="11">
    <source>
        <dbReference type="Proteomes" id="UP000289340"/>
    </source>
</evidence>
<keyword evidence="6" id="KW-0828">Tyrosine catabolism</keyword>
<evidence type="ECO:0000256" key="7">
    <source>
        <dbReference type="ARBA" id="ARBA00023004"/>
    </source>
</evidence>
<evidence type="ECO:0000256" key="1">
    <source>
        <dbReference type="ARBA" id="ARBA00001962"/>
    </source>
</evidence>
<keyword evidence="10" id="KW-0670">Pyruvate</keyword>
<gene>
    <name evidence="10" type="ORF">D0Y65_039094</name>
</gene>
<comment type="cofactor">
    <cofactor evidence="1">
        <name>Fe cation</name>
        <dbReference type="ChEBI" id="CHEBI:24875"/>
    </cofactor>
</comment>
<evidence type="ECO:0000256" key="8">
    <source>
        <dbReference type="ARBA" id="ARBA00023232"/>
    </source>
</evidence>
<name>A0A445H821_GLYSO</name>
<evidence type="ECO:0000259" key="9">
    <source>
        <dbReference type="PROSITE" id="PS51819"/>
    </source>
</evidence>
<proteinExistence type="inferred from homology"/>
<dbReference type="Gramene" id="XM_028343809.1">
    <property type="protein sequence ID" value="XP_028199610.1"/>
    <property type="gene ID" value="LOC114384147"/>
</dbReference>
<dbReference type="Gene3D" id="3.10.180.10">
    <property type="entry name" value="2,3-Dihydroxybiphenyl 1,2-Dioxygenase, domain 1"/>
    <property type="match status" value="1"/>
</dbReference>
<evidence type="ECO:0000256" key="5">
    <source>
        <dbReference type="ARBA" id="ARBA00022737"/>
    </source>
</evidence>
<dbReference type="SUPFAM" id="SSF54593">
    <property type="entry name" value="Glyoxalase/Bleomycin resistance protein/Dihydroxybiphenyl dioxygenase"/>
    <property type="match status" value="1"/>
</dbReference>
<dbReference type="Proteomes" id="UP000289340">
    <property type="component" value="Chromosome 14"/>
</dbReference>
<dbReference type="InterPro" id="IPR037523">
    <property type="entry name" value="VOC_core"/>
</dbReference>
<dbReference type="FunFam" id="3.10.180.10:FF:000096">
    <property type="entry name" value="Uncharacterized protein"/>
    <property type="match status" value="1"/>
</dbReference>
<dbReference type="InterPro" id="IPR029068">
    <property type="entry name" value="Glyas_Bleomycin-R_OHBP_Dase"/>
</dbReference>
<dbReference type="GO" id="GO:0006572">
    <property type="term" value="P:L-tyrosine catabolic process"/>
    <property type="evidence" value="ECO:0007669"/>
    <property type="project" value="UniProtKB-KW"/>
</dbReference>
<protein>
    <recommendedName>
        <fullName evidence="4">4-hydroxyphenylpyruvate dioxygenase</fullName>
        <ecNumber evidence="4">1.13.11.27</ecNumber>
    </recommendedName>
</protein>
<dbReference type="InterPro" id="IPR005956">
    <property type="entry name" value="4OHPhenylPyrv_dOase"/>
</dbReference>
<keyword evidence="10" id="KW-0223">Dioxygenase</keyword>
<dbReference type="InterPro" id="IPR004360">
    <property type="entry name" value="Glyas_Fos-R_dOase_dom"/>
</dbReference>
<keyword evidence="10" id="KW-0560">Oxidoreductase</keyword>
<dbReference type="EC" id="1.13.11.27" evidence="4"/>
<keyword evidence="11" id="KW-1185">Reference proteome</keyword>
<dbReference type="Pfam" id="PF00903">
    <property type="entry name" value="Glyoxalase"/>
    <property type="match status" value="1"/>
</dbReference>
<reference evidence="10 11" key="1">
    <citation type="submission" date="2018-09" db="EMBL/GenBank/DDBJ databases">
        <title>A high-quality reference genome of wild soybean provides a powerful tool to mine soybean genomes.</title>
        <authorList>
            <person name="Xie M."/>
            <person name="Chung C.Y.L."/>
            <person name="Li M.-W."/>
            <person name="Wong F.-L."/>
            <person name="Chan T.-F."/>
            <person name="Lam H.-M."/>
        </authorList>
    </citation>
    <scope>NUCLEOTIDE SEQUENCE [LARGE SCALE GENOMIC DNA]</scope>
    <source>
        <strain evidence="11">cv. W05</strain>
        <tissue evidence="10">Hypocotyl of etiolated seedlings</tissue>
    </source>
</reference>
<sequence length="183" mass="20752">MWCSAMSATRTPARRCHTQIHRGWFLPGFEASASSSSFSKLDYGIRRLDHTVRNVSELVSTVRYLKGFSGFHEFTEDVGTSETELNYSVVLANNSNTVLLPLNESVYGTKRKSQIETYLEHNEGAGVQHLALVTHDIFTTLREMRKRSFVGGFEFMPSPPPTYYANLHNHVANVIHFEFLAFS</sequence>
<evidence type="ECO:0000313" key="10">
    <source>
        <dbReference type="EMBL" id="RZB69592.1"/>
    </source>
</evidence>
<feature type="domain" description="VOC" evidence="9">
    <location>
        <begin position="47"/>
        <end position="183"/>
    </location>
</feature>
<accession>A0A445H821</accession>
<dbReference type="PANTHER" id="PTHR11959:SF1">
    <property type="entry name" value="4-HYDROXYPHENYLPYRUVATE DIOXYGENASE"/>
    <property type="match status" value="1"/>
</dbReference>
<keyword evidence="5" id="KW-0677">Repeat</keyword>
<comment type="caution">
    <text evidence="10">The sequence shown here is derived from an EMBL/GenBank/DDBJ whole genome shotgun (WGS) entry which is preliminary data.</text>
</comment>
<organism evidence="10 11">
    <name type="scientific">Glycine soja</name>
    <name type="common">Wild soybean</name>
    <dbReference type="NCBI Taxonomy" id="3848"/>
    <lineage>
        <taxon>Eukaryota</taxon>
        <taxon>Viridiplantae</taxon>
        <taxon>Streptophyta</taxon>
        <taxon>Embryophyta</taxon>
        <taxon>Tracheophyta</taxon>
        <taxon>Spermatophyta</taxon>
        <taxon>Magnoliopsida</taxon>
        <taxon>eudicotyledons</taxon>
        <taxon>Gunneridae</taxon>
        <taxon>Pentapetalae</taxon>
        <taxon>rosids</taxon>
        <taxon>fabids</taxon>
        <taxon>Fabales</taxon>
        <taxon>Fabaceae</taxon>
        <taxon>Papilionoideae</taxon>
        <taxon>50 kb inversion clade</taxon>
        <taxon>NPAAA clade</taxon>
        <taxon>indigoferoid/millettioid clade</taxon>
        <taxon>Phaseoleae</taxon>
        <taxon>Glycine</taxon>
        <taxon>Glycine subgen. Soja</taxon>
    </lineage>
</organism>